<dbReference type="PROSITE" id="PS50203">
    <property type="entry name" value="CALPAIN_CAT"/>
    <property type="match status" value="1"/>
</dbReference>
<dbReference type="PANTHER" id="PTHR10183">
    <property type="entry name" value="CALPAIN"/>
    <property type="match status" value="1"/>
</dbReference>
<gene>
    <name evidence="3" type="ORF">PCOR1329_LOCUS63283</name>
</gene>
<dbReference type="Proteomes" id="UP001189429">
    <property type="component" value="Unassembled WGS sequence"/>
</dbReference>
<dbReference type="Gene3D" id="3.90.70.10">
    <property type="entry name" value="Cysteine proteinases"/>
    <property type="match status" value="1"/>
</dbReference>
<proteinExistence type="predicted"/>
<keyword evidence="4" id="KW-1185">Reference proteome</keyword>
<evidence type="ECO:0000256" key="1">
    <source>
        <dbReference type="PROSITE-ProRule" id="PRU00239"/>
    </source>
</evidence>
<feature type="non-terminal residue" evidence="3">
    <location>
        <position position="1"/>
    </location>
</feature>
<dbReference type="Pfam" id="PF00648">
    <property type="entry name" value="Peptidase_C2"/>
    <property type="match status" value="1"/>
</dbReference>
<name>A0ABN9W1X7_9DINO</name>
<reference evidence="3" key="1">
    <citation type="submission" date="2023-10" db="EMBL/GenBank/DDBJ databases">
        <authorList>
            <person name="Chen Y."/>
            <person name="Shah S."/>
            <person name="Dougan E. K."/>
            <person name="Thang M."/>
            <person name="Chan C."/>
        </authorList>
    </citation>
    <scope>NUCLEOTIDE SEQUENCE [LARGE SCALE GENOMIC DNA]</scope>
</reference>
<comment type="caution">
    <text evidence="1">Lacks conserved residue(s) required for the propagation of feature annotation.</text>
</comment>
<dbReference type="PANTHER" id="PTHR10183:SF382">
    <property type="entry name" value="CALPAIN-15"/>
    <property type="match status" value="1"/>
</dbReference>
<comment type="caution">
    <text evidence="3">The sequence shown here is derived from an EMBL/GenBank/DDBJ whole genome shotgun (WGS) entry which is preliminary data.</text>
</comment>
<sequence>RLIMYRTKEQKRRRAEARDKLVARRTEMLLRGQPPPEDEEEELLLDDAYADDLLWSKMLSFCDAGYLMGMGCTEQGCEKNKEQILEAGLQAPHAYGILDVKEVQDAEGKLHRLVQIRNPWGEEAPRTWNGDWGKDSGKWTFDLKLQLGVVNRSNVNMYDQMSIFWMSFEDVKEYFAVVDVCRVHDGWEEYRERGWLPCGVGPGEAFDLTVYERTQVDLVLWQEKHIMRNSAVGASTNVDVGLAVLRRRGRNEDGSEEFECVDYIKRTLDDCVSQEVILEGGYVYHLVPFCFNQMQAMAPRRVTMVVHASNPVQVQKVTSTWDTLARAAFGVASSK</sequence>
<evidence type="ECO:0000259" key="2">
    <source>
        <dbReference type="PROSITE" id="PS50203"/>
    </source>
</evidence>
<dbReference type="EMBL" id="CAUYUJ010018032">
    <property type="protein sequence ID" value="CAK0880032.1"/>
    <property type="molecule type" value="Genomic_DNA"/>
</dbReference>
<dbReference type="InterPro" id="IPR038765">
    <property type="entry name" value="Papain-like_cys_pep_sf"/>
</dbReference>
<dbReference type="SMART" id="SM00230">
    <property type="entry name" value="CysPc"/>
    <property type="match status" value="1"/>
</dbReference>
<feature type="non-terminal residue" evidence="3">
    <location>
        <position position="335"/>
    </location>
</feature>
<dbReference type="InterPro" id="IPR001300">
    <property type="entry name" value="Peptidase_C2_calpain_cat"/>
</dbReference>
<evidence type="ECO:0000313" key="4">
    <source>
        <dbReference type="Proteomes" id="UP001189429"/>
    </source>
</evidence>
<organism evidence="3 4">
    <name type="scientific">Prorocentrum cordatum</name>
    <dbReference type="NCBI Taxonomy" id="2364126"/>
    <lineage>
        <taxon>Eukaryota</taxon>
        <taxon>Sar</taxon>
        <taxon>Alveolata</taxon>
        <taxon>Dinophyceae</taxon>
        <taxon>Prorocentrales</taxon>
        <taxon>Prorocentraceae</taxon>
        <taxon>Prorocentrum</taxon>
    </lineage>
</organism>
<dbReference type="SUPFAM" id="SSF54001">
    <property type="entry name" value="Cysteine proteinases"/>
    <property type="match status" value="1"/>
</dbReference>
<feature type="domain" description="Calpain catalytic" evidence="2">
    <location>
        <begin position="82"/>
        <end position="184"/>
    </location>
</feature>
<accession>A0ABN9W1X7</accession>
<dbReference type="InterPro" id="IPR022684">
    <property type="entry name" value="Calpain_cysteine_protease"/>
</dbReference>
<protein>
    <recommendedName>
        <fullName evidence="2">Calpain catalytic domain-containing protein</fullName>
    </recommendedName>
</protein>
<evidence type="ECO:0000313" key="3">
    <source>
        <dbReference type="EMBL" id="CAK0880032.1"/>
    </source>
</evidence>